<sequence length="78" mass="9199">MLLPKWNRYTRYEKLITAILLVFLVAYSFFPKFINVDKYTMMLLALLVLIAVMPYISSAKLPYFLEFKKKIVGSKKSK</sequence>
<feature type="transmembrane region" description="Helical" evidence="1">
    <location>
        <begin position="12"/>
        <end position="30"/>
    </location>
</feature>
<keyword evidence="1" id="KW-0472">Membrane</keyword>
<reference evidence="3" key="1">
    <citation type="submission" date="2017-09" db="EMBL/GenBank/DDBJ databases">
        <title>Depth-based differentiation of microbial function through sediment-hosted aquifers and enrichment of novel symbionts in the deep terrestrial subsurface.</title>
        <authorList>
            <person name="Probst A.J."/>
            <person name="Ladd B."/>
            <person name="Jarett J.K."/>
            <person name="Geller-Mcgrath D.E."/>
            <person name="Sieber C.M.K."/>
            <person name="Emerson J.B."/>
            <person name="Anantharaman K."/>
            <person name="Thomas B.C."/>
            <person name="Malmstrom R."/>
            <person name="Stieglmeier M."/>
            <person name="Klingl A."/>
            <person name="Woyke T."/>
            <person name="Ryan C.M."/>
            <person name="Banfield J.F."/>
        </authorList>
    </citation>
    <scope>NUCLEOTIDE SEQUENCE [LARGE SCALE GENOMIC DNA]</scope>
</reference>
<comment type="caution">
    <text evidence="2">The sequence shown here is derived from an EMBL/GenBank/DDBJ whole genome shotgun (WGS) entry which is preliminary data.</text>
</comment>
<dbReference type="EMBL" id="PEYT01000013">
    <property type="protein sequence ID" value="PIS23123.1"/>
    <property type="molecule type" value="Genomic_DNA"/>
</dbReference>
<evidence type="ECO:0000313" key="2">
    <source>
        <dbReference type="EMBL" id="PIS23123.1"/>
    </source>
</evidence>
<dbReference type="Proteomes" id="UP000230340">
    <property type="component" value="Unassembled WGS sequence"/>
</dbReference>
<accession>A0A2H0XDX7</accession>
<gene>
    <name evidence="2" type="ORF">COT49_01835</name>
</gene>
<feature type="transmembrane region" description="Helical" evidence="1">
    <location>
        <begin position="42"/>
        <end position="65"/>
    </location>
</feature>
<organism evidence="2 3">
    <name type="scientific">candidate division WWE3 bacterium CG08_land_8_20_14_0_20_40_13</name>
    <dbReference type="NCBI Taxonomy" id="1975084"/>
    <lineage>
        <taxon>Bacteria</taxon>
        <taxon>Katanobacteria</taxon>
    </lineage>
</organism>
<keyword evidence="1" id="KW-0812">Transmembrane</keyword>
<evidence type="ECO:0000313" key="3">
    <source>
        <dbReference type="Proteomes" id="UP000230340"/>
    </source>
</evidence>
<dbReference type="AlphaFoldDB" id="A0A2H0XDX7"/>
<name>A0A2H0XDX7_UNCKA</name>
<proteinExistence type="predicted"/>
<evidence type="ECO:0000256" key="1">
    <source>
        <dbReference type="SAM" id="Phobius"/>
    </source>
</evidence>
<protein>
    <submittedName>
        <fullName evidence="2">Uncharacterized protein</fullName>
    </submittedName>
</protein>
<keyword evidence="1" id="KW-1133">Transmembrane helix</keyword>